<dbReference type="InterPro" id="IPR036388">
    <property type="entry name" value="WH-like_DNA-bd_sf"/>
</dbReference>
<name>A0A1X7TZ48_AMPQE</name>
<proteinExistence type="predicted"/>
<protein>
    <submittedName>
        <fullName evidence="1">Uncharacterized protein</fullName>
    </submittedName>
</protein>
<accession>A0A1X7TZ48</accession>
<dbReference type="EnsemblMetazoa" id="Aqu2.1.20536_001">
    <property type="protein sequence ID" value="Aqu2.1.20536_001"/>
    <property type="gene ID" value="Aqu2.1.20536"/>
</dbReference>
<organism evidence="1">
    <name type="scientific">Amphimedon queenslandica</name>
    <name type="common">Sponge</name>
    <dbReference type="NCBI Taxonomy" id="400682"/>
    <lineage>
        <taxon>Eukaryota</taxon>
        <taxon>Metazoa</taxon>
        <taxon>Porifera</taxon>
        <taxon>Demospongiae</taxon>
        <taxon>Heteroscleromorpha</taxon>
        <taxon>Haplosclerida</taxon>
        <taxon>Niphatidae</taxon>
        <taxon>Amphimedon</taxon>
    </lineage>
</organism>
<dbReference type="InParanoid" id="A0A1X7TZ48"/>
<dbReference type="OrthoDB" id="10685878at2759"/>
<dbReference type="Gene3D" id="1.10.10.10">
    <property type="entry name" value="Winged helix-like DNA-binding domain superfamily/Winged helix DNA-binding domain"/>
    <property type="match status" value="1"/>
</dbReference>
<reference evidence="1" key="1">
    <citation type="submission" date="2017-05" db="UniProtKB">
        <authorList>
            <consortium name="EnsemblMetazoa"/>
        </authorList>
    </citation>
    <scope>IDENTIFICATION</scope>
</reference>
<evidence type="ECO:0000313" key="1">
    <source>
        <dbReference type="EnsemblMetazoa" id="Aqu2.1.20536_001"/>
    </source>
</evidence>
<dbReference type="AlphaFoldDB" id="A0A1X7TZ48"/>
<sequence length="415" mass="47353">MDEALEQSKKQDNVHFIYAVDTGGQAAFLDIAPALLRYNSVNIVTHKLDEALEDETAFYYNINDKQYGASIRRGLTNEQVLECSIRSLASINPPEPFEGIEVLHPKELEDTDGENKPCFIVIGTFKDKVTDPRSLLKSKNEKLKKVLLGFSNNAHILQYKNDALIFPVNTLGRSSQEQEIADDIRHKICESYMEARIPRKWFLFQLKLNEESKMKGGILKKSVCDAIGAKLSLTPRDVNSALKFFHHLTALLYFPDIIGDTVFLDSQPLFEKLSKLIAVSFAVDADYYEALGIDFKNKMAHDNMKNKGIFDNSLLKDISFQFMEFNYESFLKLLESLQVIIQLPETQTETYFLPCVLATANSFKLEELKQEFSKKTDPFVLKWKERVIPQGLYCGLVLRLLQEEAIGSECFIDVK</sequence>